<keyword evidence="3" id="KW-0285">Flavoprotein</keyword>
<evidence type="ECO:0000256" key="2">
    <source>
        <dbReference type="ARBA" id="ARBA00006796"/>
    </source>
</evidence>
<protein>
    <submittedName>
        <fullName evidence="8">Oxidoreductase FixC</fullName>
    </submittedName>
</protein>
<accession>A0ABN6MCF4</accession>
<evidence type="ECO:0000313" key="9">
    <source>
        <dbReference type="Proteomes" id="UP001320544"/>
    </source>
</evidence>
<dbReference type="Pfam" id="PF12831">
    <property type="entry name" value="FAD_oxidored"/>
    <property type="match status" value="1"/>
</dbReference>
<dbReference type="SUPFAM" id="SSF54373">
    <property type="entry name" value="FAD-linked reductases, C-terminal domain"/>
    <property type="match status" value="1"/>
</dbReference>
<dbReference type="InterPro" id="IPR039651">
    <property type="entry name" value="FixC-like"/>
</dbReference>
<dbReference type="InterPro" id="IPR059103">
    <property type="entry name" value="FixC-like_C"/>
</dbReference>
<keyword evidence="9" id="KW-1185">Reference proteome</keyword>
<evidence type="ECO:0000259" key="6">
    <source>
        <dbReference type="Pfam" id="PF21162"/>
    </source>
</evidence>
<dbReference type="SUPFAM" id="SSF51905">
    <property type="entry name" value="FAD/NAD(P)-binding domain"/>
    <property type="match status" value="1"/>
</dbReference>
<evidence type="ECO:0000256" key="4">
    <source>
        <dbReference type="ARBA" id="ARBA00022827"/>
    </source>
</evidence>
<reference evidence="8 9" key="1">
    <citation type="submission" date="2022-01" db="EMBL/GenBank/DDBJ databases">
        <title>Novel bile acid biosynthetic pathways are enriched in the microbiome of centenarians.</title>
        <authorList>
            <person name="Sato Y."/>
            <person name="Atarashi K."/>
            <person name="Plichta R.D."/>
            <person name="Arai Y."/>
            <person name="Sasajima S."/>
            <person name="Kearney M.S."/>
            <person name="Suda W."/>
            <person name="Takeshita K."/>
            <person name="Sasaki T."/>
            <person name="Okamoto S."/>
            <person name="Skelly N.A."/>
            <person name="Okamura Y."/>
            <person name="Vlamakis H."/>
            <person name="Li Y."/>
            <person name="Tanoue T."/>
            <person name="Takei H."/>
            <person name="Nittono H."/>
            <person name="Narushima S."/>
            <person name="Irie J."/>
            <person name="Itoh H."/>
            <person name="Moriya K."/>
            <person name="Sugiura Y."/>
            <person name="Suematsu M."/>
            <person name="Moritoki N."/>
            <person name="Shibata S."/>
            <person name="Littman R.D."/>
            <person name="Fischbach A.M."/>
            <person name="Uwamino Y."/>
            <person name="Inoue T."/>
            <person name="Honda A."/>
            <person name="Hattori M."/>
            <person name="Murai T."/>
            <person name="Xavier J.R."/>
            <person name="Hirose N."/>
            <person name="Honda K."/>
        </authorList>
    </citation>
    <scope>NUCLEOTIDE SEQUENCE [LARGE SCALE GENOMIC DNA]</scope>
    <source>
        <strain evidence="8 9">CE91-St30</strain>
    </source>
</reference>
<evidence type="ECO:0000313" key="8">
    <source>
        <dbReference type="EMBL" id="BDE95702.1"/>
    </source>
</evidence>
<dbReference type="Proteomes" id="UP001320544">
    <property type="component" value="Chromosome"/>
</dbReference>
<evidence type="ECO:0000259" key="7">
    <source>
        <dbReference type="Pfam" id="PF26311"/>
    </source>
</evidence>
<dbReference type="PANTHER" id="PTHR43624">
    <property type="entry name" value="ELECTRON TRANSFER FLAVOPROTEIN-QUINONE OXIDOREDUCTASE YDIS-RELATED"/>
    <property type="match status" value="1"/>
</dbReference>
<organism evidence="8 9">
    <name type="scientific">Raoultibacter timonensis</name>
    <dbReference type="NCBI Taxonomy" id="1907662"/>
    <lineage>
        <taxon>Bacteria</taxon>
        <taxon>Bacillati</taxon>
        <taxon>Actinomycetota</taxon>
        <taxon>Coriobacteriia</taxon>
        <taxon>Eggerthellales</taxon>
        <taxon>Eggerthellaceae</taxon>
        <taxon>Raoultibacter</taxon>
    </lineage>
</organism>
<evidence type="ECO:0000256" key="3">
    <source>
        <dbReference type="ARBA" id="ARBA00022630"/>
    </source>
</evidence>
<name>A0ABN6MCF4_9ACTN</name>
<comment type="similarity">
    <text evidence="2">Belongs to the ETF-QO/FixC family.</text>
</comment>
<sequence length="428" mass="45756">MADFDAIVVGAGCAGSVAACVLAREGKSVLLIERGGDAGSKNMTGGRIYTHSLRPVFPDFEDEAPLERKITKERISLVTESENTTVEFASPELGRPENSSYSVLRGPFDRWLASKAEEAGAECIFGITVEDLVWEDGRIAGVRAGEDEITAEVTILADGVNSLLTEKAKLATKPSAHQLAVSVKETIELPEEVIADRFQAAPGEGAAWLFAGAATHGHVGGGFLYTNRESISIGLVATLSDLCTSQVPIYQMMEDFKNHPSVAPVLRGGKLIEYSGHLIPEGGYDMIPTLYADGCLVTGDAGMLCINLGYQVRGMDYAVASGEIAARTVLEALEAGDTSSAKLASYRAKLENSFVLKDLQAYRNFPAFMEGTPRIFNGYPEIAAGIMKSMFIVDGSPVEPIRKKAMAPVKQIGVWTLLKDLRKGVGAL</sequence>
<dbReference type="Pfam" id="PF21162">
    <property type="entry name" value="ETFQO_UQ-bd"/>
    <property type="match status" value="1"/>
</dbReference>
<feature type="domain" description="ETF-QO/FixC ubiquinone-binding" evidence="6">
    <location>
        <begin position="216"/>
        <end position="277"/>
    </location>
</feature>
<dbReference type="InterPro" id="IPR049398">
    <property type="entry name" value="ETF-QO/FixC_UQ-bd"/>
</dbReference>
<keyword evidence="5" id="KW-0560">Oxidoreductase</keyword>
<feature type="domain" description="FixC-like C-terminal" evidence="7">
    <location>
        <begin position="365"/>
        <end position="427"/>
    </location>
</feature>
<dbReference type="Gene3D" id="3.50.50.60">
    <property type="entry name" value="FAD/NAD(P)-binding domain"/>
    <property type="match status" value="1"/>
</dbReference>
<dbReference type="EMBL" id="AP025564">
    <property type="protein sequence ID" value="BDE95702.1"/>
    <property type="molecule type" value="Genomic_DNA"/>
</dbReference>
<dbReference type="PANTHER" id="PTHR43624:SF2">
    <property type="entry name" value="ELECTRON TRANSFER FLAVOPROTEIN-QUINONE OXIDOREDUCTASE YDIS-RELATED"/>
    <property type="match status" value="1"/>
</dbReference>
<gene>
    <name evidence="8" type="ORF">CE91St30_10350</name>
</gene>
<proteinExistence type="inferred from homology"/>
<comment type="cofactor">
    <cofactor evidence="1">
        <name>FAD</name>
        <dbReference type="ChEBI" id="CHEBI:57692"/>
    </cofactor>
</comment>
<evidence type="ECO:0000256" key="1">
    <source>
        <dbReference type="ARBA" id="ARBA00001974"/>
    </source>
</evidence>
<dbReference type="InterPro" id="IPR036188">
    <property type="entry name" value="FAD/NAD-bd_sf"/>
</dbReference>
<evidence type="ECO:0000256" key="5">
    <source>
        <dbReference type="ARBA" id="ARBA00023002"/>
    </source>
</evidence>
<dbReference type="NCBIfam" id="NF007450">
    <property type="entry name" value="PRK10015.1"/>
    <property type="match status" value="1"/>
</dbReference>
<dbReference type="Pfam" id="PF26311">
    <property type="entry name" value="ETF-QO_FixC_C"/>
    <property type="match status" value="1"/>
</dbReference>
<keyword evidence="4" id="KW-0274">FAD</keyword>
<dbReference type="RefSeq" id="WP_244411993.1">
    <property type="nucleotide sequence ID" value="NZ_AP025564.1"/>
</dbReference>